<evidence type="ECO:0000313" key="2">
    <source>
        <dbReference type="Proteomes" id="UP000011682"/>
    </source>
</evidence>
<gene>
    <name evidence="1" type="ORF">D187_001364</name>
</gene>
<dbReference type="EMBL" id="ANAH02000011">
    <property type="protein sequence ID" value="EPX60715.1"/>
    <property type="molecule type" value="Genomic_DNA"/>
</dbReference>
<comment type="caution">
    <text evidence="1">The sequence shown here is derived from an EMBL/GenBank/DDBJ whole genome shotgun (WGS) entry which is preliminary data.</text>
</comment>
<dbReference type="AlphaFoldDB" id="S9P8F6"/>
<dbReference type="Proteomes" id="UP000011682">
    <property type="component" value="Unassembled WGS sequence"/>
</dbReference>
<reference evidence="1" key="1">
    <citation type="submission" date="2013-05" db="EMBL/GenBank/DDBJ databases">
        <title>Genome assembly of Cystobacter fuscus DSM 2262.</title>
        <authorList>
            <person name="Sharma G."/>
            <person name="Khatri I."/>
            <person name="Kaur C."/>
            <person name="Mayilraj S."/>
            <person name="Subramanian S."/>
        </authorList>
    </citation>
    <scope>NUCLEOTIDE SEQUENCE [LARGE SCALE GENOMIC DNA]</scope>
    <source>
        <strain evidence="1">DSM 2262</strain>
    </source>
</reference>
<protein>
    <submittedName>
        <fullName evidence="1">Uncharacterized protein</fullName>
    </submittedName>
</protein>
<accession>S9P8F6</accession>
<proteinExistence type="predicted"/>
<sequence length="60" mass="6667">MLSRTFDFDVFVGVRCGGRRRLLADVKGVAGVRAVVLVTVGLGVRHLASVETRPYVYFHF</sequence>
<organism evidence="1 2">
    <name type="scientific">Cystobacter fuscus (strain ATCC 25194 / DSM 2262 / NBRC 100088 / M29)</name>
    <dbReference type="NCBI Taxonomy" id="1242864"/>
    <lineage>
        <taxon>Bacteria</taxon>
        <taxon>Pseudomonadati</taxon>
        <taxon>Myxococcota</taxon>
        <taxon>Myxococcia</taxon>
        <taxon>Myxococcales</taxon>
        <taxon>Cystobacterineae</taxon>
        <taxon>Archangiaceae</taxon>
        <taxon>Cystobacter</taxon>
    </lineage>
</organism>
<evidence type="ECO:0000313" key="1">
    <source>
        <dbReference type="EMBL" id="EPX60715.1"/>
    </source>
</evidence>
<keyword evidence="2" id="KW-1185">Reference proteome</keyword>
<dbReference type="RefSeq" id="WP_002626496.1">
    <property type="nucleotide sequence ID" value="NZ_ANAH02000011.1"/>
</dbReference>
<name>S9P8F6_CYSF2</name>